<comment type="caution">
    <text evidence="1">The sequence shown here is derived from an EMBL/GenBank/DDBJ whole genome shotgun (WGS) entry which is preliminary data.</text>
</comment>
<dbReference type="AlphaFoldDB" id="X1FAG8"/>
<name>X1FAG8_9ZZZZ</name>
<sequence>IAMLVANARTTKYQIPDNRYQRIKLETMDAWHLIRELQARAKMGLRKIQVLRLMLQTHPKPHHFDP</sequence>
<proteinExistence type="predicted"/>
<accession>X1FAG8</accession>
<feature type="non-terminal residue" evidence="1">
    <location>
        <position position="1"/>
    </location>
</feature>
<protein>
    <submittedName>
        <fullName evidence="1">Uncharacterized protein</fullName>
    </submittedName>
</protein>
<reference evidence="1" key="1">
    <citation type="journal article" date="2014" name="Front. Microbiol.">
        <title>High frequency of phylogenetically diverse reductive dehalogenase-homologous genes in deep subseafloor sedimentary metagenomes.</title>
        <authorList>
            <person name="Kawai M."/>
            <person name="Futagami T."/>
            <person name="Toyoda A."/>
            <person name="Takaki Y."/>
            <person name="Nishi S."/>
            <person name="Hori S."/>
            <person name="Arai W."/>
            <person name="Tsubouchi T."/>
            <person name="Morono Y."/>
            <person name="Uchiyama I."/>
            <person name="Ito T."/>
            <person name="Fujiyama A."/>
            <person name="Inagaki F."/>
            <person name="Takami H."/>
        </authorList>
    </citation>
    <scope>NUCLEOTIDE SEQUENCE</scope>
    <source>
        <strain evidence="1">Expedition CK06-06</strain>
    </source>
</reference>
<evidence type="ECO:0000313" key="1">
    <source>
        <dbReference type="EMBL" id="GAH17758.1"/>
    </source>
</evidence>
<organism evidence="1">
    <name type="scientific">marine sediment metagenome</name>
    <dbReference type="NCBI Taxonomy" id="412755"/>
    <lineage>
        <taxon>unclassified sequences</taxon>
        <taxon>metagenomes</taxon>
        <taxon>ecological metagenomes</taxon>
    </lineage>
</organism>
<gene>
    <name evidence="1" type="ORF">S01H4_57115</name>
</gene>
<dbReference type="EMBL" id="BART01033185">
    <property type="protein sequence ID" value="GAH17758.1"/>
    <property type="molecule type" value="Genomic_DNA"/>
</dbReference>